<evidence type="ECO:0000313" key="1">
    <source>
        <dbReference type="EMBL" id="KAF5778010.1"/>
    </source>
</evidence>
<gene>
    <name evidence="1" type="ORF">HanXRQr2_Chr12g0542461</name>
</gene>
<keyword evidence="1" id="KW-0808">Transferase</keyword>
<protein>
    <submittedName>
        <fullName evidence="1">Methyltransferase TRM13</fullName>
    </submittedName>
</protein>
<reference evidence="1" key="1">
    <citation type="journal article" date="2017" name="Nature">
        <title>The sunflower genome provides insights into oil metabolism, flowering and Asterid evolution.</title>
        <authorList>
            <person name="Badouin H."/>
            <person name="Gouzy J."/>
            <person name="Grassa C.J."/>
            <person name="Murat F."/>
            <person name="Staton S.E."/>
            <person name="Cottret L."/>
            <person name="Lelandais-Briere C."/>
            <person name="Owens G.L."/>
            <person name="Carrere S."/>
            <person name="Mayjonade B."/>
            <person name="Legrand L."/>
            <person name="Gill N."/>
            <person name="Kane N.C."/>
            <person name="Bowers J.E."/>
            <person name="Hubner S."/>
            <person name="Bellec A."/>
            <person name="Berard A."/>
            <person name="Berges H."/>
            <person name="Blanchet N."/>
            <person name="Boniface M.C."/>
            <person name="Brunel D."/>
            <person name="Catrice O."/>
            <person name="Chaidir N."/>
            <person name="Claudel C."/>
            <person name="Donnadieu C."/>
            <person name="Faraut T."/>
            <person name="Fievet G."/>
            <person name="Helmstetter N."/>
            <person name="King M."/>
            <person name="Knapp S.J."/>
            <person name="Lai Z."/>
            <person name="Le Paslier M.C."/>
            <person name="Lippi Y."/>
            <person name="Lorenzon L."/>
            <person name="Mandel J.R."/>
            <person name="Marage G."/>
            <person name="Marchand G."/>
            <person name="Marquand E."/>
            <person name="Bret-Mestries E."/>
            <person name="Morien E."/>
            <person name="Nambeesan S."/>
            <person name="Nguyen T."/>
            <person name="Pegot-Espagnet P."/>
            <person name="Pouilly N."/>
            <person name="Raftis F."/>
            <person name="Sallet E."/>
            <person name="Schiex T."/>
            <person name="Thomas J."/>
            <person name="Vandecasteele C."/>
            <person name="Vares D."/>
            <person name="Vear F."/>
            <person name="Vautrin S."/>
            <person name="Crespi M."/>
            <person name="Mangin B."/>
            <person name="Burke J.M."/>
            <person name="Salse J."/>
            <person name="Munos S."/>
            <person name="Vincourt P."/>
            <person name="Rieseberg L.H."/>
            <person name="Langlade N.B."/>
        </authorList>
    </citation>
    <scope>NUCLEOTIDE SEQUENCE</scope>
    <source>
        <tissue evidence="1">Leaves</tissue>
    </source>
</reference>
<dbReference type="GO" id="GO:0008168">
    <property type="term" value="F:methyltransferase activity"/>
    <property type="evidence" value="ECO:0007669"/>
    <property type="project" value="UniProtKB-KW"/>
</dbReference>
<name>A0A9K3MW17_HELAN</name>
<keyword evidence="1" id="KW-0489">Methyltransferase</keyword>
<dbReference type="Proteomes" id="UP000215914">
    <property type="component" value="Unassembled WGS sequence"/>
</dbReference>
<accession>A0A9K3MW17</accession>
<dbReference type="GO" id="GO:0032259">
    <property type="term" value="P:methylation"/>
    <property type="evidence" value="ECO:0007669"/>
    <property type="project" value="UniProtKB-KW"/>
</dbReference>
<evidence type="ECO:0000313" key="2">
    <source>
        <dbReference type="Proteomes" id="UP000215914"/>
    </source>
</evidence>
<reference evidence="1" key="2">
    <citation type="submission" date="2020-06" db="EMBL/GenBank/DDBJ databases">
        <title>Helianthus annuus Genome sequencing and assembly Release 2.</title>
        <authorList>
            <person name="Gouzy J."/>
            <person name="Langlade N."/>
            <person name="Munos S."/>
        </authorList>
    </citation>
    <scope>NUCLEOTIDE SEQUENCE</scope>
    <source>
        <tissue evidence="1">Leaves</tissue>
    </source>
</reference>
<dbReference type="AlphaFoldDB" id="A0A9K3MW17"/>
<keyword evidence="2" id="KW-1185">Reference proteome</keyword>
<dbReference type="EMBL" id="MNCJ02000327">
    <property type="protein sequence ID" value="KAF5778010.1"/>
    <property type="molecule type" value="Genomic_DNA"/>
</dbReference>
<sequence length="51" mass="5853">MEALYQENVKNICGDRNMSVAESAALGFMCKDIIDAGRFMWLREYGLESKF</sequence>
<comment type="caution">
    <text evidence="1">The sequence shown here is derived from an EMBL/GenBank/DDBJ whole genome shotgun (WGS) entry which is preliminary data.</text>
</comment>
<proteinExistence type="predicted"/>
<dbReference type="Gramene" id="mRNA:HanXRQr2_Chr12g0542461">
    <property type="protein sequence ID" value="mRNA:HanXRQr2_Chr12g0542461"/>
    <property type="gene ID" value="HanXRQr2_Chr12g0542461"/>
</dbReference>
<organism evidence="1 2">
    <name type="scientific">Helianthus annuus</name>
    <name type="common">Common sunflower</name>
    <dbReference type="NCBI Taxonomy" id="4232"/>
    <lineage>
        <taxon>Eukaryota</taxon>
        <taxon>Viridiplantae</taxon>
        <taxon>Streptophyta</taxon>
        <taxon>Embryophyta</taxon>
        <taxon>Tracheophyta</taxon>
        <taxon>Spermatophyta</taxon>
        <taxon>Magnoliopsida</taxon>
        <taxon>eudicotyledons</taxon>
        <taxon>Gunneridae</taxon>
        <taxon>Pentapetalae</taxon>
        <taxon>asterids</taxon>
        <taxon>campanulids</taxon>
        <taxon>Asterales</taxon>
        <taxon>Asteraceae</taxon>
        <taxon>Asteroideae</taxon>
        <taxon>Heliantheae alliance</taxon>
        <taxon>Heliantheae</taxon>
        <taxon>Helianthus</taxon>
    </lineage>
</organism>